<feature type="transmembrane region" description="Helical" evidence="6">
    <location>
        <begin position="12"/>
        <end position="36"/>
    </location>
</feature>
<feature type="transmembrane region" description="Helical" evidence="6">
    <location>
        <begin position="48"/>
        <end position="68"/>
    </location>
</feature>
<dbReference type="Proteomes" id="UP000627369">
    <property type="component" value="Unassembled WGS sequence"/>
</dbReference>
<feature type="transmembrane region" description="Helical" evidence="6">
    <location>
        <begin position="111"/>
        <end position="133"/>
    </location>
</feature>
<dbReference type="InterPro" id="IPR011701">
    <property type="entry name" value="MFS"/>
</dbReference>
<keyword evidence="9" id="KW-1185">Reference proteome</keyword>
<dbReference type="InterPro" id="IPR036259">
    <property type="entry name" value="MFS_trans_sf"/>
</dbReference>
<dbReference type="Gene3D" id="1.20.1250.20">
    <property type="entry name" value="MFS general substrate transporter like domains"/>
    <property type="match status" value="1"/>
</dbReference>
<dbReference type="Pfam" id="PF07690">
    <property type="entry name" value="MFS_1"/>
    <property type="match status" value="2"/>
</dbReference>
<feature type="transmembrane region" description="Helical" evidence="6">
    <location>
        <begin position="379"/>
        <end position="398"/>
    </location>
</feature>
<name>A0A919KX94_9MICO</name>
<feature type="transmembrane region" description="Helical" evidence="6">
    <location>
        <begin position="145"/>
        <end position="169"/>
    </location>
</feature>
<dbReference type="RefSeq" id="WP_189670230.1">
    <property type="nucleotide sequence ID" value="NZ_BNAS01000004.1"/>
</dbReference>
<accession>A0A919KX94</accession>
<dbReference type="InterPro" id="IPR050189">
    <property type="entry name" value="MFS_Efflux_Transporters"/>
</dbReference>
<keyword evidence="2" id="KW-1003">Cell membrane</keyword>
<organism evidence="8 9">
    <name type="scientific">Promicromonospora soli</name>
    <dbReference type="NCBI Taxonomy" id="2035533"/>
    <lineage>
        <taxon>Bacteria</taxon>
        <taxon>Bacillati</taxon>
        <taxon>Actinomycetota</taxon>
        <taxon>Actinomycetes</taxon>
        <taxon>Micrococcales</taxon>
        <taxon>Promicromonosporaceae</taxon>
        <taxon>Promicromonospora</taxon>
    </lineage>
</organism>
<feature type="transmembrane region" description="Helical" evidence="6">
    <location>
        <begin position="346"/>
        <end position="367"/>
    </location>
</feature>
<dbReference type="PANTHER" id="PTHR43124">
    <property type="entry name" value="PURINE EFFLUX PUMP PBUE"/>
    <property type="match status" value="1"/>
</dbReference>
<feature type="transmembrane region" description="Helical" evidence="6">
    <location>
        <begin position="80"/>
        <end position="99"/>
    </location>
</feature>
<dbReference type="SUPFAM" id="SSF103473">
    <property type="entry name" value="MFS general substrate transporter"/>
    <property type="match status" value="1"/>
</dbReference>
<dbReference type="AlphaFoldDB" id="A0A919KX94"/>
<feature type="transmembrane region" description="Helical" evidence="6">
    <location>
        <begin position="282"/>
        <end position="304"/>
    </location>
</feature>
<dbReference type="PROSITE" id="PS50850">
    <property type="entry name" value="MFS"/>
    <property type="match status" value="1"/>
</dbReference>
<feature type="transmembrane region" description="Helical" evidence="6">
    <location>
        <begin position="310"/>
        <end position="334"/>
    </location>
</feature>
<evidence type="ECO:0000259" key="7">
    <source>
        <dbReference type="PROSITE" id="PS50850"/>
    </source>
</evidence>
<dbReference type="GO" id="GO:0022857">
    <property type="term" value="F:transmembrane transporter activity"/>
    <property type="evidence" value="ECO:0007669"/>
    <property type="project" value="InterPro"/>
</dbReference>
<evidence type="ECO:0000313" key="8">
    <source>
        <dbReference type="EMBL" id="GHH75489.1"/>
    </source>
</evidence>
<proteinExistence type="predicted"/>
<keyword evidence="5 6" id="KW-0472">Membrane</keyword>
<dbReference type="CDD" id="cd17473">
    <property type="entry name" value="MFS_arabinose_efflux_permease_like"/>
    <property type="match status" value="1"/>
</dbReference>
<comment type="subcellular location">
    <subcellularLocation>
        <location evidence="1">Cell membrane</location>
        <topology evidence="1">Multi-pass membrane protein</topology>
    </subcellularLocation>
</comment>
<evidence type="ECO:0000256" key="6">
    <source>
        <dbReference type="SAM" id="Phobius"/>
    </source>
</evidence>
<feature type="transmembrane region" description="Helical" evidence="6">
    <location>
        <begin position="175"/>
        <end position="192"/>
    </location>
</feature>
<reference evidence="8" key="2">
    <citation type="submission" date="2020-09" db="EMBL/GenBank/DDBJ databases">
        <authorList>
            <person name="Sun Q."/>
            <person name="Zhou Y."/>
        </authorList>
    </citation>
    <scope>NUCLEOTIDE SEQUENCE</scope>
    <source>
        <strain evidence="8">CGMCC 4.7398</strain>
    </source>
</reference>
<evidence type="ECO:0000313" key="9">
    <source>
        <dbReference type="Proteomes" id="UP000627369"/>
    </source>
</evidence>
<keyword evidence="3 6" id="KW-0812">Transmembrane</keyword>
<dbReference type="GO" id="GO:0005886">
    <property type="term" value="C:plasma membrane"/>
    <property type="evidence" value="ECO:0007669"/>
    <property type="project" value="UniProtKB-SubCell"/>
</dbReference>
<dbReference type="PANTHER" id="PTHR43124:SF3">
    <property type="entry name" value="CHLORAMPHENICOL EFFLUX PUMP RV0191"/>
    <property type="match status" value="1"/>
</dbReference>
<evidence type="ECO:0000256" key="3">
    <source>
        <dbReference type="ARBA" id="ARBA00022692"/>
    </source>
</evidence>
<feature type="transmembrane region" description="Helical" evidence="6">
    <location>
        <begin position="254"/>
        <end position="275"/>
    </location>
</feature>
<dbReference type="EMBL" id="BNAS01000004">
    <property type="protein sequence ID" value="GHH75489.1"/>
    <property type="molecule type" value="Genomic_DNA"/>
</dbReference>
<keyword evidence="4 6" id="KW-1133">Transmembrane helix</keyword>
<evidence type="ECO:0000256" key="5">
    <source>
        <dbReference type="ARBA" id="ARBA00023136"/>
    </source>
</evidence>
<evidence type="ECO:0000256" key="2">
    <source>
        <dbReference type="ARBA" id="ARBA00022475"/>
    </source>
</evidence>
<sequence length="418" mass="43008">MNPTPSPPSRGALPGVLLLAGSCLSALAAVLLAPVLPQLQEQFASSPLPPALILSAPALMIALFAPFAGQIVDRTGRRNLLLVAMVVYAVVGTAVAWLPESLVSGSIAPVLVLRLLVGLAEAAIMACCTTLIADYYRGDRRNRYLGLQTVFTTVAATIFIVVGGVLGAAGWRAPFWAYALSIVIVVPMFFVLDEPVPDEGERAAERAAAGRPIPWRTLRLPLVTTVFGGFAFFVLLSQSALVYSGVGITDTQQIGLLTAGASVATAIGSIAFARLARFTAKVLLPVALGVLGAGLVLMWLMAVAGVVPGVVAGAVLGSLGCGLLLPTMLVWAVGRLAFAERGRATGLWTAAFFLGQFVSPLIVQAVQAGADPVTSLPPALGAIGLACGAAAVILLVVVQREPLSEKHDEGLAIEPVAA</sequence>
<feature type="domain" description="Major facilitator superfamily (MFS) profile" evidence="7">
    <location>
        <begin position="14"/>
        <end position="402"/>
    </location>
</feature>
<gene>
    <name evidence="8" type="ORF">GCM10017772_31980</name>
</gene>
<reference evidence="8" key="1">
    <citation type="journal article" date="2014" name="Int. J. Syst. Evol. Microbiol.">
        <title>Complete genome sequence of Corynebacterium casei LMG S-19264T (=DSM 44701T), isolated from a smear-ripened cheese.</title>
        <authorList>
            <consortium name="US DOE Joint Genome Institute (JGI-PGF)"/>
            <person name="Walter F."/>
            <person name="Albersmeier A."/>
            <person name="Kalinowski J."/>
            <person name="Ruckert C."/>
        </authorList>
    </citation>
    <scope>NUCLEOTIDE SEQUENCE</scope>
    <source>
        <strain evidence="8">CGMCC 4.7398</strain>
    </source>
</reference>
<feature type="transmembrane region" description="Helical" evidence="6">
    <location>
        <begin position="220"/>
        <end position="242"/>
    </location>
</feature>
<protein>
    <submittedName>
        <fullName evidence="8">MFS transporter</fullName>
    </submittedName>
</protein>
<comment type="caution">
    <text evidence="8">The sequence shown here is derived from an EMBL/GenBank/DDBJ whole genome shotgun (WGS) entry which is preliminary data.</text>
</comment>
<dbReference type="InterPro" id="IPR020846">
    <property type="entry name" value="MFS_dom"/>
</dbReference>
<evidence type="ECO:0000256" key="4">
    <source>
        <dbReference type="ARBA" id="ARBA00022989"/>
    </source>
</evidence>
<evidence type="ECO:0000256" key="1">
    <source>
        <dbReference type="ARBA" id="ARBA00004651"/>
    </source>
</evidence>